<gene>
    <name evidence="2" type="ORF">ACFSTE_00930</name>
</gene>
<dbReference type="Pfam" id="PF00583">
    <property type="entry name" value="Acetyltransf_1"/>
    <property type="match status" value="1"/>
</dbReference>
<keyword evidence="3" id="KW-1185">Reference proteome</keyword>
<reference evidence="3" key="1">
    <citation type="journal article" date="2019" name="Int. J. Syst. Evol. Microbiol.">
        <title>The Global Catalogue of Microorganisms (GCM) 10K type strain sequencing project: providing services to taxonomists for standard genome sequencing and annotation.</title>
        <authorList>
            <consortium name="The Broad Institute Genomics Platform"/>
            <consortium name="The Broad Institute Genome Sequencing Center for Infectious Disease"/>
            <person name="Wu L."/>
            <person name="Ma J."/>
        </authorList>
    </citation>
    <scope>NUCLEOTIDE SEQUENCE [LARGE SCALE GENOMIC DNA]</scope>
    <source>
        <strain evidence="3">KCTC 42423</strain>
    </source>
</reference>
<dbReference type="Proteomes" id="UP001597459">
    <property type="component" value="Unassembled WGS sequence"/>
</dbReference>
<dbReference type="GO" id="GO:0016746">
    <property type="term" value="F:acyltransferase activity"/>
    <property type="evidence" value="ECO:0007669"/>
    <property type="project" value="UniProtKB-KW"/>
</dbReference>
<dbReference type="Gene3D" id="3.40.630.30">
    <property type="match status" value="1"/>
</dbReference>
<evidence type="ECO:0000313" key="2">
    <source>
        <dbReference type="EMBL" id="MFD2589373.1"/>
    </source>
</evidence>
<keyword evidence="2" id="KW-0808">Transferase</keyword>
<proteinExistence type="predicted"/>
<dbReference type="RefSeq" id="WP_176028011.1">
    <property type="nucleotide sequence ID" value="NZ_JBHSJV010000001.1"/>
</dbReference>
<dbReference type="InterPro" id="IPR016181">
    <property type="entry name" value="Acyl_CoA_acyltransferase"/>
</dbReference>
<comment type="caution">
    <text evidence="2">The sequence shown here is derived from an EMBL/GenBank/DDBJ whole genome shotgun (WGS) entry which is preliminary data.</text>
</comment>
<protein>
    <submittedName>
        <fullName evidence="2">GNAT family N-acetyltransferase</fullName>
        <ecNumber evidence="2">2.3.-.-</ecNumber>
    </submittedName>
</protein>
<feature type="domain" description="N-acetyltransferase" evidence="1">
    <location>
        <begin position="7"/>
        <end position="180"/>
    </location>
</feature>
<dbReference type="EMBL" id="JBHULX010000001">
    <property type="protein sequence ID" value="MFD2589373.1"/>
    <property type="molecule type" value="Genomic_DNA"/>
</dbReference>
<sequence>MSTPLYTYSRTTTEEELYQILQLQKKNLATAISTKEKQKEGYVTVIHDFETLKKMHLSEPHIIAKHNDTVIGYALSMTIDFREKIPVLAPMFTELEKYISQQTSYIIMGQICIDKAYRKQGVFKNLYHTMRSFLKDHYELLITEVATNNIRSLAAHHSVGFSTLSTYSSGGKNWELITWDWK</sequence>
<organism evidence="2 3">
    <name type="scientific">Aquimarina hainanensis</name>
    <dbReference type="NCBI Taxonomy" id="1578017"/>
    <lineage>
        <taxon>Bacteria</taxon>
        <taxon>Pseudomonadati</taxon>
        <taxon>Bacteroidota</taxon>
        <taxon>Flavobacteriia</taxon>
        <taxon>Flavobacteriales</taxon>
        <taxon>Flavobacteriaceae</taxon>
        <taxon>Aquimarina</taxon>
    </lineage>
</organism>
<dbReference type="InterPro" id="IPR000182">
    <property type="entry name" value="GNAT_dom"/>
</dbReference>
<dbReference type="SUPFAM" id="SSF55729">
    <property type="entry name" value="Acyl-CoA N-acyltransferases (Nat)"/>
    <property type="match status" value="1"/>
</dbReference>
<keyword evidence="2" id="KW-0012">Acyltransferase</keyword>
<evidence type="ECO:0000313" key="3">
    <source>
        <dbReference type="Proteomes" id="UP001597459"/>
    </source>
</evidence>
<evidence type="ECO:0000259" key="1">
    <source>
        <dbReference type="PROSITE" id="PS51186"/>
    </source>
</evidence>
<name>A0ABW5N588_9FLAO</name>
<dbReference type="PROSITE" id="PS51186">
    <property type="entry name" value="GNAT"/>
    <property type="match status" value="1"/>
</dbReference>
<dbReference type="EC" id="2.3.-.-" evidence="2"/>
<accession>A0ABW5N588</accession>